<evidence type="ECO:0000313" key="1">
    <source>
        <dbReference type="EMBL" id="TAJ43546.1"/>
    </source>
</evidence>
<keyword evidence="2" id="KW-1185">Reference proteome</keyword>
<accession>A0A483CLZ6</accession>
<name>A0A483CLZ6_9EURY</name>
<dbReference type="AlphaFoldDB" id="A0A483CLZ6"/>
<comment type="caution">
    <text evidence="1">The sequence shown here is derived from an EMBL/GenBank/DDBJ whole genome shotgun (WGS) entry which is preliminary data.</text>
</comment>
<evidence type="ECO:0000313" key="2">
    <source>
        <dbReference type="Proteomes" id="UP000292580"/>
    </source>
</evidence>
<gene>
    <name evidence="1" type="ORF">CUJ86_10475</name>
</gene>
<dbReference type="EMBL" id="PGCL01000005">
    <property type="protein sequence ID" value="TAJ43546.1"/>
    <property type="molecule type" value="Genomic_DNA"/>
</dbReference>
<dbReference type="Proteomes" id="UP000292580">
    <property type="component" value="Unassembled WGS sequence"/>
</dbReference>
<organism evidence="1 2">
    <name type="scientific">Methanofollis fontis</name>
    <dbReference type="NCBI Taxonomy" id="2052832"/>
    <lineage>
        <taxon>Archaea</taxon>
        <taxon>Methanobacteriati</taxon>
        <taxon>Methanobacteriota</taxon>
        <taxon>Stenosarchaea group</taxon>
        <taxon>Methanomicrobia</taxon>
        <taxon>Methanomicrobiales</taxon>
        <taxon>Methanomicrobiaceae</taxon>
        <taxon>Methanofollis</taxon>
    </lineage>
</organism>
<sequence>MLVLLGIIGAALFYHAASPTEGETEITGTYRYEITLTTPAPLQNLSLILPLPVENGTSAIGEMLVGGDGYGVPENWSLAVTEVDGTPVLVVTAAEVLPRYAPRPVAVTPGDEPEEGVTITYSPEYSDDTPVLLPFRMGATVEAGTETYTAEREPGPIDTRHPLGAEPVLAPKHNLTTVSEREYLYTTPLFLHCDAPAGTVVRVTITLSGSNEWWLLGWSSNSYTDLITAEVPADGGWQTVAGRLVTGEGRYFRRS</sequence>
<proteinExistence type="predicted"/>
<reference evidence="1 2" key="1">
    <citation type="submission" date="2017-11" db="EMBL/GenBank/DDBJ databases">
        <title>Isolation and Characterization of Methanofollis Species from Methane Seep Offshore SW Taiwan.</title>
        <authorList>
            <person name="Teng N.-H."/>
            <person name="Lai M.-C."/>
            <person name="Chen S.-C."/>
        </authorList>
    </citation>
    <scope>NUCLEOTIDE SEQUENCE [LARGE SCALE GENOMIC DNA]</scope>
    <source>
        <strain evidence="1 2">FWC-SCC2</strain>
    </source>
</reference>
<protein>
    <submittedName>
        <fullName evidence="1">Uncharacterized protein</fullName>
    </submittedName>
</protein>